<feature type="non-terminal residue" evidence="2">
    <location>
        <position position="1"/>
    </location>
</feature>
<feature type="compositionally biased region" description="Polar residues" evidence="1">
    <location>
        <begin position="208"/>
        <end position="223"/>
    </location>
</feature>
<dbReference type="EMBL" id="JARKIF010000001">
    <property type="protein sequence ID" value="KAJ7649679.1"/>
    <property type="molecule type" value="Genomic_DNA"/>
</dbReference>
<sequence>YSAQLTTRGRGYPLYVPQPRGNLPTEYQRHGVAIGDVGRITDDGIFDFFFNIYLPADHPINAVGTPDNYHPLTPYYDSADVTPFDYSSDHVSTPCSASRDFVFDCDGPQGALVVNPFGSHVQKLDNLEAMLRYTRQNAEAWYRYVNGPRGRRLPNGSLYLVTGWEKTRAWGIATFKDLATQSPFRISFTGASSMDGAHSSEYRWSASGPAQTKNSVSVPQDDE</sequence>
<dbReference type="Proteomes" id="UP001221142">
    <property type="component" value="Unassembled WGS sequence"/>
</dbReference>
<comment type="caution">
    <text evidence="2">The sequence shown here is derived from an EMBL/GenBank/DDBJ whole genome shotgun (WGS) entry which is preliminary data.</text>
</comment>
<proteinExistence type="predicted"/>
<accession>A0AAD7G1T1</accession>
<reference evidence="2" key="1">
    <citation type="submission" date="2023-03" db="EMBL/GenBank/DDBJ databases">
        <title>Massive genome expansion in bonnet fungi (Mycena s.s.) driven by repeated elements and novel gene families across ecological guilds.</title>
        <authorList>
            <consortium name="Lawrence Berkeley National Laboratory"/>
            <person name="Harder C.B."/>
            <person name="Miyauchi S."/>
            <person name="Viragh M."/>
            <person name="Kuo A."/>
            <person name="Thoen E."/>
            <person name="Andreopoulos B."/>
            <person name="Lu D."/>
            <person name="Skrede I."/>
            <person name="Drula E."/>
            <person name="Henrissat B."/>
            <person name="Morin E."/>
            <person name="Kohler A."/>
            <person name="Barry K."/>
            <person name="LaButti K."/>
            <person name="Morin E."/>
            <person name="Salamov A."/>
            <person name="Lipzen A."/>
            <person name="Mereny Z."/>
            <person name="Hegedus B."/>
            <person name="Baldrian P."/>
            <person name="Stursova M."/>
            <person name="Weitz H."/>
            <person name="Taylor A."/>
            <person name="Grigoriev I.V."/>
            <person name="Nagy L.G."/>
            <person name="Martin F."/>
            <person name="Kauserud H."/>
        </authorList>
    </citation>
    <scope>NUCLEOTIDE SEQUENCE</scope>
    <source>
        <strain evidence="2">9284</strain>
    </source>
</reference>
<evidence type="ECO:0000313" key="2">
    <source>
        <dbReference type="EMBL" id="KAJ7649679.1"/>
    </source>
</evidence>
<feature type="non-terminal residue" evidence="2">
    <location>
        <position position="223"/>
    </location>
</feature>
<name>A0AAD7G1T1_9AGAR</name>
<organism evidence="2 3">
    <name type="scientific">Roridomyces roridus</name>
    <dbReference type="NCBI Taxonomy" id="1738132"/>
    <lineage>
        <taxon>Eukaryota</taxon>
        <taxon>Fungi</taxon>
        <taxon>Dikarya</taxon>
        <taxon>Basidiomycota</taxon>
        <taxon>Agaricomycotina</taxon>
        <taxon>Agaricomycetes</taxon>
        <taxon>Agaricomycetidae</taxon>
        <taxon>Agaricales</taxon>
        <taxon>Marasmiineae</taxon>
        <taxon>Mycenaceae</taxon>
        <taxon>Roridomyces</taxon>
    </lineage>
</organism>
<gene>
    <name evidence="2" type="ORF">FB45DRAFT_705437</name>
</gene>
<dbReference type="AlphaFoldDB" id="A0AAD7G1T1"/>
<feature type="region of interest" description="Disordered" evidence="1">
    <location>
        <begin position="197"/>
        <end position="223"/>
    </location>
</feature>
<protein>
    <submittedName>
        <fullName evidence="2">Uncharacterized protein</fullName>
    </submittedName>
</protein>
<evidence type="ECO:0000313" key="3">
    <source>
        <dbReference type="Proteomes" id="UP001221142"/>
    </source>
</evidence>
<evidence type="ECO:0000256" key="1">
    <source>
        <dbReference type="SAM" id="MobiDB-lite"/>
    </source>
</evidence>
<keyword evidence="3" id="KW-1185">Reference proteome</keyword>